<dbReference type="RefSeq" id="XP_018004270.1">
    <property type="nucleotide sequence ID" value="XM_018148729.1"/>
</dbReference>
<dbReference type="PANTHER" id="PTHR10458:SF22">
    <property type="entry name" value="PEPTIDE DEFORMYLASE"/>
    <property type="match status" value="1"/>
</dbReference>
<dbReference type="GeneID" id="28740609"/>
<dbReference type="OrthoDB" id="276063at2759"/>
<evidence type="ECO:0000256" key="3">
    <source>
        <dbReference type="RuleBase" id="RU362111"/>
    </source>
</evidence>
<gene>
    <name evidence="4" type="ORF">AB675_8294</name>
</gene>
<dbReference type="InterPro" id="IPR023635">
    <property type="entry name" value="Peptide_deformylase"/>
</dbReference>
<organism evidence="4 5">
    <name type="scientific">Cyphellophora attinorum</name>
    <dbReference type="NCBI Taxonomy" id="1664694"/>
    <lineage>
        <taxon>Eukaryota</taxon>
        <taxon>Fungi</taxon>
        <taxon>Dikarya</taxon>
        <taxon>Ascomycota</taxon>
        <taxon>Pezizomycotina</taxon>
        <taxon>Eurotiomycetes</taxon>
        <taxon>Chaetothyriomycetidae</taxon>
        <taxon>Chaetothyriales</taxon>
        <taxon>Cyphellophoraceae</taxon>
        <taxon>Cyphellophora</taxon>
    </lineage>
</organism>
<keyword evidence="3" id="KW-0378">Hydrolase</keyword>
<comment type="catalytic activity">
    <reaction evidence="3">
        <text>N-terminal N-formyl-L-methionyl-[peptide] + H2O = N-terminal L-methionyl-[peptide] + formate</text>
        <dbReference type="Rhea" id="RHEA:24420"/>
        <dbReference type="Rhea" id="RHEA-COMP:10639"/>
        <dbReference type="Rhea" id="RHEA-COMP:10640"/>
        <dbReference type="ChEBI" id="CHEBI:15377"/>
        <dbReference type="ChEBI" id="CHEBI:15740"/>
        <dbReference type="ChEBI" id="CHEBI:49298"/>
        <dbReference type="ChEBI" id="CHEBI:64731"/>
        <dbReference type="EC" id="3.5.1.88"/>
    </reaction>
</comment>
<protein>
    <recommendedName>
        <fullName evidence="2 3">Peptide deformylase</fullName>
        <ecNumber evidence="2 3">3.5.1.88</ecNumber>
    </recommendedName>
</protein>
<sequence>MADHPHLLQLVEQDHPVLHQPTQRVTFPLSAADQQLILDMQYSILPPQLKAARAPWDGAAGMAANQWGYDRAIFLWHRDDQPDNIFDAAINPSYEILQDSTPASKPQTRMEGCFSVPRACGKVERVLNIRVKYQDPEGVEHSQVLQGDDARTWMHENDHVDGYLYVKPKYGKCTGFRQFKSKAEAEAHYRQHGE</sequence>
<dbReference type="InterPro" id="IPR036821">
    <property type="entry name" value="Peptide_deformylase_sf"/>
</dbReference>
<evidence type="ECO:0000256" key="1">
    <source>
        <dbReference type="ARBA" id="ARBA00010759"/>
    </source>
</evidence>
<comment type="caution">
    <text evidence="4">The sequence shown here is derived from an EMBL/GenBank/DDBJ whole genome shotgun (WGS) entry which is preliminary data.</text>
</comment>
<dbReference type="AlphaFoldDB" id="A0A0N1P1T9"/>
<dbReference type="HAMAP" id="MF_00163">
    <property type="entry name" value="Pep_deformylase"/>
    <property type="match status" value="1"/>
</dbReference>
<keyword evidence="3" id="KW-0648">Protein biosynthesis</keyword>
<evidence type="ECO:0000256" key="2">
    <source>
        <dbReference type="ARBA" id="ARBA00012175"/>
    </source>
</evidence>
<keyword evidence="5" id="KW-1185">Reference proteome</keyword>
<dbReference type="VEuPathDB" id="FungiDB:AB675_8294"/>
<reference evidence="4 5" key="1">
    <citation type="submission" date="2015-06" db="EMBL/GenBank/DDBJ databases">
        <title>Draft genome of the ant-associated black yeast Phialophora attae CBS 131958.</title>
        <authorList>
            <person name="Moreno L.F."/>
            <person name="Stielow B.J."/>
            <person name="de Hoog S."/>
            <person name="Vicente V.A."/>
            <person name="Weiss V.A."/>
            <person name="de Vries M."/>
            <person name="Cruz L.M."/>
            <person name="Souza E.M."/>
        </authorList>
    </citation>
    <scope>NUCLEOTIDE SEQUENCE [LARGE SCALE GENOMIC DNA]</scope>
    <source>
        <strain evidence="4 5">CBS 131958</strain>
    </source>
</reference>
<dbReference type="Gene3D" id="3.90.45.10">
    <property type="entry name" value="Peptide deformylase"/>
    <property type="match status" value="1"/>
</dbReference>
<dbReference type="EMBL" id="LFJN01000003">
    <property type="protein sequence ID" value="KPI44307.1"/>
    <property type="molecule type" value="Genomic_DNA"/>
</dbReference>
<dbReference type="EC" id="3.5.1.88" evidence="2 3"/>
<dbReference type="GO" id="GO:0042586">
    <property type="term" value="F:peptide deformylase activity"/>
    <property type="evidence" value="ECO:0007669"/>
    <property type="project" value="UniProtKB-EC"/>
</dbReference>
<dbReference type="STRING" id="1664694.A0A0N1P1T9"/>
<dbReference type="GO" id="GO:0006412">
    <property type="term" value="P:translation"/>
    <property type="evidence" value="ECO:0007669"/>
    <property type="project" value="UniProtKB-KW"/>
</dbReference>
<name>A0A0N1P1T9_9EURO</name>
<dbReference type="SUPFAM" id="SSF56420">
    <property type="entry name" value="Peptide deformylase"/>
    <property type="match status" value="1"/>
</dbReference>
<evidence type="ECO:0000313" key="4">
    <source>
        <dbReference type="EMBL" id="KPI44307.1"/>
    </source>
</evidence>
<accession>A0A0N1P1T9</accession>
<comment type="similarity">
    <text evidence="1 3">Belongs to the polypeptide deformylase family.</text>
</comment>
<dbReference type="PANTHER" id="PTHR10458">
    <property type="entry name" value="PEPTIDE DEFORMYLASE"/>
    <property type="match status" value="1"/>
</dbReference>
<dbReference type="PRINTS" id="PR01576">
    <property type="entry name" value="PDEFORMYLASE"/>
</dbReference>
<proteinExistence type="inferred from homology"/>
<dbReference type="Proteomes" id="UP000038010">
    <property type="component" value="Unassembled WGS sequence"/>
</dbReference>
<evidence type="ECO:0000313" key="5">
    <source>
        <dbReference type="Proteomes" id="UP000038010"/>
    </source>
</evidence>
<keyword evidence="3" id="KW-0479">Metal-binding</keyword>
<dbReference type="PIRSF" id="PIRSF004749">
    <property type="entry name" value="Pep_def"/>
    <property type="match status" value="1"/>
</dbReference>
<dbReference type="GO" id="GO:0046872">
    <property type="term" value="F:metal ion binding"/>
    <property type="evidence" value="ECO:0007669"/>
    <property type="project" value="UniProtKB-KW"/>
</dbReference>
<comment type="function">
    <text evidence="3">Removes the formyl group from the N-terminal Met of newly synthesized proteins.</text>
</comment>
<dbReference type="Pfam" id="PF01327">
    <property type="entry name" value="Pep_deformylase"/>
    <property type="match status" value="1"/>
</dbReference>